<name>A0A0D3FST7_9ORYZ</name>
<reference evidence="3" key="1">
    <citation type="journal article" date="2009" name="Rice">
        <title>De Novo Next Generation Sequencing of Plant Genomes.</title>
        <authorList>
            <person name="Rounsley S."/>
            <person name="Marri P.R."/>
            <person name="Yu Y."/>
            <person name="He R."/>
            <person name="Sisneros N."/>
            <person name="Goicoechea J.L."/>
            <person name="Lee S.J."/>
            <person name="Angelova A."/>
            <person name="Kudrna D."/>
            <person name="Luo M."/>
            <person name="Affourtit J."/>
            <person name="Desany B."/>
            <person name="Knight J."/>
            <person name="Niazi F."/>
            <person name="Egholm M."/>
            <person name="Wing R.A."/>
        </authorList>
    </citation>
    <scope>NUCLEOTIDE SEQUENCE [LARGE SCALE GENOMIC DNA]</scope>
    <source>
        <strain evidence="3">cv. IRGC 105608</strain>
    </source>
</reference>
<feature type="region of interest" description="Disordered" evidence="1">
    <location>
        <begin position="32"/>
        <end position="90"/>
    </location>
</feature>
<dbReference type="Proteomes" id="UP000026960">
    <property type="component" value="Chromosome 4"/>
</dbReference>
<evidence type="ECO:0000256" key="2">
    <source>
        <dbReference type="SAM" id="SignalP"/>
    </source>
</evidence>
<evidence type="ECO:0000256" key="1">
    <source>
        <dbReference type="SAM" id="MobiDB-lite"/>
    </source>
</evidence>
<protein>
    <submittedName>
        <fullName evidence="3">Uncharacterized protein</fullName>
    </submittedName>
</protein>
<sequence>MKEKLKARFKIVAVLLAFAMVAQAMAIRGTGTTAEQDNTGESTSAKHTLPQAVGSGTSVDNHHAIPRDQYSNHGGDDGGGSTGTGDTNNQ</sequence>
<dbReference type="AlphaFoldDB" id="A0A0D3FST7"/>
<evidence type="ECO:0000313" key="4">
    <source>
        <dbReference type="Proteomes" id="UP000026960"/>
    </source>
</evidence>
<dbReference type="EnsemblPlants" id="OBART04G03460.1">
    <property type="protein sequence ID" value="OBART04G03460.1"/>
    <property type="gene ID" value="OBART04G03460"/>
</dbReference>
<keyword evidence="4" id="KW-1185">Reference proteome</keyword>
<keyword evidence="2" id="KW-0732">Signal</keyword>
<feature type="signal peptide" evidence="2">
    <location>
        <begin position="1"/>
        <end position="24"/>
    </location>
</feature>
<evidence type="ECO:0000313" key="3">
    <source>
        <dbReference type="EnsemblPlants" id="OBART04G03460.1"/>
    </source>
</evidence>
<organism evidence="3">
    <name type="scientific">Oryza barthii</name>
    <dbReference type="NCBI Taxonomy" id="65489"/>
    <lineage>
        <taxon>Eukaryota</taxon>
        <taxon>Viridiplantae</taxon>
        <taxon>Streptophyta</taxon>
        <taxon>Embryophyta</taxon>
        <taxon>Tracheophyta</taxon>
        <taxon>Spermatophyta</taxon>
        <taxon>Magnoliopsida</taxon>
        <taxon>Liliopsida</taxon>
        <taxon>Poales</taxon>
        <taxon>Poaceae</taxon>
        <taxon>BOP clade</taxon>
        <taxon>Oryzoideae</taxon>
        <taxon>Oryzeae</taxon>
        <taxon>Oryzinae</taxon>
        <taxon>Oryza</taxon>
    </lineage>
</organism>
<dbReference type="HOGENOM" id="CLU_2416512_0_0_1"/>
<dbReference type="PANTHER" id="PTHR36040">
    <property type="entry name" value="OS04G0188500 PROTEIN"/>
    <property type="match status" value="1"/>
</dbReference>
<dbReference type="Gramene" id="OBART04G03460.1">
    <property type="protein sequence ID" value="OBART04G03460.1"/>
    <property type="gene ID" value="OBART04G03460"/>
</dbReference>
<dbReference type="PANTHER" id="PTHR36040:SF3">
    <property type="entry name" value="OS04G0188500 PROTEIN"/>
    <property type="match status" value="1"/>
</dbReference>
<proteinExistence type="predicted"/>
<dbReference type="eggNOG" id="ENOG502R3MN">
    <property type="taxonomic scope" value="Eukaryota"/>
</dbReference>
<accession>A0A0D3FST7</accession>
<dbReference type="PaxDb" id="65489-OBART04G03460.1"/>
<feature type="chain" id="PRO_5002262132" evidence="2">
    <location>
        <begin position="25"/>
        <end position="90"/>
    </location>
</feature>
<feature type="compositionally biased region" description="Polar residues" evidence="1">
    <location>
        <begin position="32"/>
        <end position="46"/>
    </location>
</feature>
<reference evidence="3" key="2">
    <citation type="submission" date="2015-03" db="UniProtKB">
        <authorList>
            <consortium name="EnsemblPlants"/>
        </authorList>
    </citation>
    <scope>IDENTIFICATION</scope>
</reference>